<protein>
    <recommendedName>
        <fullName evidence="4">Transposase</fullName>
    </recommendedName>
</protein>
<accession>A0ABX7YPS8</accession>
<feature type="region of interest" description="Disordered" evidence="1">
    <location>
        <begin position="1"/>
        <end position="26"/>
    </location>
</feature>
<keyword evidence="3" id="KW-1185">Reference proteome</keyword>
<reference evidence="2 3" key="1">
    <citation type="submission" date="2021-04" db="EMBL/GenBank/DDBJ databases">
        <title>Novel species identification of genus Shewanella.</title>
        <authorList>
            <person name="Liu G."/>
        </authorList>
    </citation>
    <scope>NUCLEOTIDE SEQUENCE [LARGE SCALE GENOMIC DNA]</scope>
    <source>
        <strain evidence="2 3">FJAT-54481</strain>
    </source>
</reference>
<dbReference type="RefSeq" id="WP_212593765.1">
    <property type="nucleotide sequence ID" value="NZ_CP073587.1"/>
</dbReference>
<dbReference type="Proteomes" id="UP000679575">
    <property type="component" value="Chromosome"/>
</dbReference>
<evidence type="ECO:0000256" key="1">
    <source>
        <dbReference type="SAM" id="MobiDB-lite"/>
    </source>
</evidence>
<organism evidence="2 3">
    <name type="scientific">Shewanella yunxiaonensis</name>
    <dbReference type="NCBI Taxonomy" id="2829809"/>
    <lineage>
        <taxon>Bacteria</taxon>
        <taxon>Pseudomonadati</taxon>
        <taxon>Pseudomonadota</taxon>
        <taxon>Gammaproteobacteria</taxon>
        <taxon>Alteromonadales</taxon>
        <taxon>Shewanellaceae</taxon>
        <taxon>Shewanella</taxon>
    </lineage>
</organism>
<evidence type="ECO:0000313" key="2">
    <source>
        <dbReference type="EMBL" id="QUN04712.1"/>
    </source>
</evidence>
<dbReference type="EMBL" id="CP073587">
    <property type="protein sequence ID" value="QUN04712.1"/>
    <property type="molecule type" value="Genomic_DNA"/>
</dbReference>
<proteinExistence type="predicted"/>
<name>A0ABX7YPS8_9GAMM</name>
<feature type="compositionally biased region" description="Basic and acidic residues" evidence="1">
    <location>
        <begin position="1"/>
        <end position="17"/>
    </location>
</feature>
<evidence type="ECO:0008006" key="4">
    <source>
        <dbReference type="Google" id="ProtNLM"/>
    </source>
</evidence>
<sequence>MEQHSRRLMGRELREPEQNETGKPAEITTVLATIRADYTQNQPDWGA</sequence>
<evidence type="ECO:0000313" key="3">
    <source>
        <dbReference type="Proteomes" id="UP000679575"/>
    </source>
</evidence>
<gene>
    <name evidence="2" type="ORF">KDN34_10650</name>
</gene>